<dbReference type="Proteomes" id="UP000292408">
    <property type="component" value="Unassembled WGS sequence"/>
</dbReference>
<comment type="caution">
    <text evidence="2">The sequence shown here is derived from an EMBL/GenBank/DDBJ whole genome shotgun (WGS) entry which is preliminary data.</text>
</comment>
<reference evidence="2 3" key="1">
    <citation type="journal article" date="2015" name="Stand. Genomic Sci.">
        <title>Genomic Encyclopedia of Bacterial and Archaeal Type Strains, Phase III: the genomes of soil and plant-associated and newly described type strains.</title>
        <authorList>
            <person name="Whitman W.B."/>
            <person name="Woyke T."/>
            <person name="Klenk H.P."/>
            <person name="Zhou Y."/>
            <person name="Lilburn T.G."/>
            <person name="Beck B.J."/>
            <person name="De Vos P."/>
            <person name="Vandamme P."/>
            <person name="Eisen J.A."/>
            <person name="Garrity G."/>
            <person name="Hugenholtz P."/>
            <person name="Kyrpides N.C."/>
        </authorList>
    </citation>
    <scope>NUCLEOTIDE SEQUENCE [LARGE SCALE GENOMIC DNA]</scope>
    <source>
        <strain evidence="2 3">AC4r</strain>
    </source>
</reference>
<sequence length="196" mass="21620">MIVMPPIDPTANPSAWRPLLAALARPHSREAAARLMLGATLDEAVAPVPATKRERVVETLHAAGLVDPSTGRFDESLAPRILAANRVAAREGVDRFLVDGRIAQYPANPDARRELLTEVARRAIRPDEVLDEPAINERLAAFSDDVAVLRRYLVNHELLERRADGSEYARVVGGGPRRRVRPRRERECGCEASARV</sequence>
<feature type="domain" description="DUF2087" evidence="1">
    <location>
        <begin position="101"/>
        <end position="170"/>
    </location>
</feature>
<gene>
    <name evidence="2" type="ORF">EV140_0871</name>
</gene>
<dbReference type="EMBL" id="SGXT01000013">
    <property type="protein sequence ID" value="RZT62349.1"/>
    <property type="molecule type" value="Genomic_DNA"/>
</dbReference>
<dbReference type="AlphaFoldDB" id="A0A4V6MBV1"/>
<dbReference type="InterPro" id="IPR018656">
    <property type="entry name" value="DUF2087"/>
</dbReference>
<evidence type="ECO:0000313" key="3">
    <source>
        <dbReference type="Proteomes" id="UP000292408"/>
    </source>
</evidence>
<evidence type="ECO:0000313" key="2">
    <source>
        <dbReference type="EMBL" id="RZT62349.1"/>
    </source>
</evidence>
<dbReference type="Pfam" id="PF09860">
    <property type="entry name" value="DUF2087"/>
    <property type="match status" value="1"/>
</dbReference>
<name>A0A4V6MBV1_9MICO</name>
<proteinExistence type="predicted"/>
<accession>A0A4V6MBV1</accession>
<keyword evidence="3" id="KW-1185">Reference proteome</keyword>
<organism evidence="2 3">
    <name type="scientific">Microcella alkaliphila</name>
    <dbReference type="NCBI Taxonomy" id="279828"/>
    <lineage>
        <taxon>Bacteria</taxon>
        <taxon>Bacillati</taxon>
        <taxon>Actinomycetota</taxon>
        <taxon>Actinomycetes</taxon>
        <taxon>Micrococcales</taxon>
        <taxon>Microbacteriaceae</taxon>
        <taxon>Microcella</taxon>
    </lineage>
</organism>
<protein>
    <recommendedName>
        <fullName evidence="1">DUF2087 domain-containing protein</fullName>
    </recommendedName>
</protein>
<evidence type="ECO:0000259" key="1">
    <source>
        <dbReference type="Pfam" id="PF09860"/>
    </source>
</evidence>